<dbReference type="RefSeq" id="WP_103264453.1">
    <property type="nucleotide sequence ID" value="NZ_CABMLE010000002.1"/>
</dbReference>
<comment type="cofactor">
    <cofactor evidence="7">
        <name>Zn(2+)</name>
        <dbReference type="ChEBI" id="CHEBI:29105"/>
    </cofactor>
    <text evidence="7">Binds 1 zinc ion per subunit.</text>
</comment>
<evidence type="ECO:0000256" key="9">
    <source>
        <dbReference type="SAM" id="MobiDB-lite"/>
    </source>
</evidence>
<dbReference type="GO" id="GO:0008270">
    <property type="term" value="F:zinc ion binding"/>
    <property type="evidence" value="ECO:0007669"/>
    <property type="project" value="UniProtKB-UniRule"/>
</dbReference>
<feature type="binding site" evidence="7">
    <location>
        <position position="133"/>
    </location>
    <ligand>
        <name>Zn(2+)</name>
        <dbReference type="ChEBI" id="CHEBI:29105"/>
    </ligand>
</feature>
<comment type="function">
    <text evidence="7">Catalyzes the tRNA-independent activation of glutamate in presence of ATP and the subsequent transfer of glutamate onto a tRNA(Asp). Glutamate is transferred on the 2-amino-5-(4,5-dihydroxy-2-cyclopenten-1-yl) moiety of the queuosine in the wobble position of the QUC anticodon.</text>
</comment>
<keyword evidence="6 7" id="KW-0030">Aminoacyl-tRNA synthetase</keyword>
<protein>
    <recommendedName>
        <fullName evidence="7">Glutamyl-Q tRNA(Asp) synthetase</fullName>
        <shortName evidence="7">Glu-Q-RSs</shortName>
        <ecNumber evidence="7">6.1.1.-</ecNumber>
    </recommendedName>
</protein>
<dbReference type="InterPro" id="IPR014729">
    <property type="entry name" value="Rossmann-like_a/b/a_fold"/>
</dbReference>
<feature type="domain" description="Glutamyl/glutaminyl-tRNA synthetase class Ib catalytic" evidence="10">
    <location>
        <begin position="13"/>
        <end position="260"/>
    </location>
</feature>
<feature type="short sequence motif" description="'KMSKS' region" evidence="7">
    <location>
        <begin position="249"/>
        <end position="253"/>
    </location>
</feature>
<keyword evidence="12" id="KW-1185">Reference proteome</keyword>
<evidence type="ECO:0000256" key="2">
    <source>
        <dbReference type="ARBA" id="ARBA00022723"/>
    </source>
</evidence>
<feature type="region of interest" description="Disordered" evidence="9">
    <location>
        <begin position="316"/>
        <end position="338"/>
    </location>
</feature>
<dbReference type="EC" id="6.1.1.-" evidence="7"/>
<organism evidence="11 12">
    <name type="scientific">Enteroscipio rubneri</name>
    <dbReference type="NCBI Taxonomy" id="2070686"/>
    <lineage>
        <taxon>Bacteria</taxon>
        <taxon>Bacillati</taxon>
        <taxon>Actinomycetota</taxon>
        <taxon>Coriobacteriia</taxon>
        <taxon>Eggerthellales</taxon>
        <taxon>Eggerthellaceae</taxon>
        <taxon>Enteroscipio</taxon>
    </lineage>
</organism>
<dbReference type="GO" id="GO:0006400">
    <property type="term" value="P:tRNA modification"/>
    <property type="evidence" value="ECO:0007669"/>
    <property type="project" value="InterPro"/>
</dbReference>
<dbReference type="InterPro" id="IPR020058">
    <property type="entry name" value="Glu/Gln-tRNA-synth_Ib_cat-dom"/>
</dbReference>
<dbReference type="NCBIfam" id="NF004315">
    <property type="entry name" value="PRK05710.1-4"/>
    <property type="match status" value="1"/>
</dbReference>
<dbReference type="EMBL" id="PPEK01000002">
    <property type="protein sequence ID" value="PNV68385.1"/>
    <property type="molecule type" value="Genomic_DNA"/>
</dbReference>
<dbReference type="GO" id="GO:0006424">
    <property type="term" value="P:glutamyl-tRNA aminoacylation"/>
    <property type="evidence" value="ECO:0007669"/>
    <property type="project" value="InterPro"/>
</dbReference>
<dbReference type="PANTHER" id="PTHR43311">
    <property type="entry name" value="GLUTAMATE--TRNA LIGASE"/>
    <property type="match status" value="1"/>
</dbReference>
<feature type="binding site" evidence="7">
    <location>
        <position position="52"/>
    </location>
    <ligand>
        <name>L-glutamate</name>
        <dbReference type="ChEBI" id="CHEBI:29985"/>
    </ligand>
</feature>
<dbReference type="Pfam" id="PF00749">
    <property type="entry name" value="tRNA-synt_1c"/>
    <property type="match status" value="1"/>
</dbReference>
<feature type="binding site" evidence="7">
    <location>
        <position position="193"/>
    </location>
    <ligand>
        <name>L-glutamate</name>
        <dbReference type="ChEBI" id="CHEBI:29985"/>
    </ligand>
</feature>
<keyword evidence="2 7" id="KW-0479">Metal-binding</keyword>
<dbReference type="GO" id="GO:0005829">
    <property type="term" value="C:cytosol"/>
    <property type="evidence" value="ECO:0007669"/>
    <property type="project" value="TreeGrafter"/>
</dbReference>
<evidence type="ECO:0000256" key="4">
    <source>
        <dbReference type="ARBA" id="ARBA00022833"/>
    </source>
</evidence>
<feature type="binding site" evidence="7">
    <location>
        <position position="211"/>
    </location>
    <ligand>
        <name>L-glutamate</name>
        <dbReference type="ChEBI" id="CHEBI:29985"/>
    </ligand>
</feature>
<dbReference type="AlphaFoldDB" id="A0A2K2UDH1"/>
<feature type="compositionally biased region" description="Acidic residues" evidence="9">
    <location>
        <begin position="324"/>
        <end position="338"/>
    </location>
</feature>
<keyword evidence="4 7" id="KW-0862">Zinc</keyword>
<evidence type="ECO:0000313" key="11">
    <source>
        <dbReference type="EMBL" id="PNV68385.1"/>
    </source>
</evidence>
<dbReference type="Proteomes" id="UP000236197">
    <property type="component" value="Unassembled WGS sequence"/>
</dbReference>
<keyword evidence="8" id="KW-0648">Protein biosynthesis</keyword>
<feature type="binding site" evidence="7">
    <location>
        <position position="252"/>
    </location>
    <ligand>
        <name>ATP</name>
        <dbReference type="ChEBI" id="CHEBI:30616"/>
    </ligand>
</feature>
<dbReference type="NCBIfam" id="NF004314">
    <property type="entry name" value="PRK05710.1-3"/>
    <property type="match status" value="1"/>
</dbReference>
<dbReference type="SUPFAM" id="SSF52374">
    <property type="entry name" value="Nucleotidylyl transferase"/>
    <property type="match status" value="1"/>
</dbReference>
<evidence type="ECO:0000256" key="8">
    <source>
        <dbReference type="RuleBase" id="RU363037"/>
    </source>
</evidence>
<evidence type="ECO:0000313" key="12">
    <source>
        <dbReference type="Proteomes" id="UP000236197"/>
    </source>
</evidence>
<reference evidence="12" key="1">
    <citation type="submission" date="2018-01" db="EMBL/GenBank/DDBJ databases">
        <title>Rubneribacter badeniensis gen. nov., sp. nov., and Colonibacter rubneri, gen. nov., sp. nov., WGS of new members of the Eggerthellaceae.</title>
        <authorList>
            <person name="Danylec N."/>
            <person name="Stoll D.A."/>
            <person name="Doetsch A."/>
            <person name="Kulling S.E."/>
            <person name="Huch M."/>
        </authorList>
    </citation>
    <scope>NUCLEOTIDE SEQUENCE [LARGE SCALE GENOMIC DNA]</scope>
    <source>
        <strain evidence="12">ResAG-96</strain>
    </source>
</reference>
<keyword evidence="5 7" id="KW-0067">ATP-binding</keyword>
<evidence type="ECO:0000259" key="10">
    <source>
        <dbReference type="Pfam" id="PF00749"/>
    </source>
</evidence>
<dbReference type="InterPro" id="IPR022380">
    <property type="entry name" value="Glu-Q_tRNA(Asp)_Synthase"/>
</dbReference>
<dbReference type="Gene3D" id="3.40.50.620">
    <property type="entry name" value="HUPs"/>
    <property type="match status" value="1"/>
</dbReference>
<dbReference type="GO" id="GO:0005524">
    <property type="term" value="F:ATP binding"/>
    <property type="evidence" value="ECO:0007669"/>
    <property type="project" value="UniProtKB-KW"/>
</dbReference>
<gene>
    <name evidence="7 11" type="primary">gluQ</name>
    <name evidence="11" type="ORF">C2L71_03835</name>
</gene>
<dbReference type="OrthoDB" id="9807503at2"/>
<dbReference type="PROSITE" id="PS00178">
    <property type="entry name" value="AA_TRNA_LIGASE_I"/>
    <property type="match status" value="1"/>
</dbReference>
<dbReference type="InterPro" id="IPR000924">
    <property type="entry name" value="Glu/Gln-tRNA-synth"/>
</dbReference>
<dbReference type="PANTHER" id="PTHR43311:SF1">
    <property type="entry name" value="GLUTAMYL-Q TRNA(ASP) SYNTHETASE"/>
    <property type="match status" value="1"/>
</dbReference>
<evidence type="ECO:0000256" key="1">
    <source>
        <dbReference type="ARBA" id="ARBA00022598"/>
    </source>
</evidence>
<dbReference type="InterPro" id="IPR001412">
    <property type="entry name" value="aa-tRNA-synth_I_CS"/>
</dbReference>
<dbReference type="HAMAP" id="MF_01428">
    <property type="entry name" value="Glu_Q_tRNA_synth"/>
    <property type="match status" value="1"/>
</dbReference>
<accession>A0A2K2UDH1</accession>
<keyword evidence="1 7" id="KW-0436">Ligase</keyword>
<evidence type="ECO:0000256" key="5">
    <source>
        <dbReference type="ARBA" id="ARBA00022840"/>
    </source>
</evidence>
<dbReference type="GO" id="GO:0004818">
    <property type="term" value="F:glutamate-tRNA ligase activity"/>
    <property type="evidence" value="ECO:0007669"/>
    <property type="project" value="TreeGrafter"/>
</dbReference>
<proteinExistence type="inferred from homology"/>
<feature type="short sequence motif" description="'HIGH' region" evidence="7">
    <location>
        <begin position="19"/>
        <end position="29"/>
    </location>
</feature>
<feature type="binding site" evidence="7">
    <location>
        <begin position="16"/>
        <end position="20"/>
    </location>
    <ligand>
        <name>L-glutamate</name>
        <dbReference type="ChEBI" id="CHEBI:29985"/>
    </ligand>
</feature>
<feature type="binding site" evidence="7">
    <location>
        <position position="110"/>
    </location>
    <ligand>
        <name>Zn(2+)</name>
        <dbReference type="ChEBI" id="CHEBI:29105"/>
    </ligand>
</feature>
<feature type="binding site" evidence="7">
    <location>
        <position position="108"/>
    </location>
    <ligand>
        <name>Zn(2+)</name>
        <dbReference type="ChEBI" id="CHEBI:29105"/>
    </ligand>
</feature>
<feature type="binding site" evidence="7">
    <location>
        <position position="129"/>
    </location>
    <ligand>
        <name>Zn(2+)</name>
        <dbReference type="ChEBI" id="CHEBI:29105"/>
    </ligand>
</feature>
<keyword evidence="3 7" id="KW-0547">Nucleotide-binding</keyword>
<dbReference type="NCBIfam" id="TIGR03838">
    <property type="entry name" value="queuosine_YadB"/>
    <property type="match status" value="1"/>
</dbReference>
<dbReference type="PRINTS" id="PR00987">
    <property type="entry name" value="TRNASYNTHGLU"/>
</dbReference>
<comment type="caution">
    <text evidence="11">The sequence shown here is derived from an EMBL/GenBank/DDBJ whole genome shotgun (WGS) entry which is preliminary data.</text>
</comment>
<dbReference type="InterPro" id="IPR049940">
    <property type="entry name" value="GluQ/Sye"/>
</dbReference>
<sequence>MAPPGETPAQGPVVGRFAPSPTGRMHAGNVFAALVAWLVAKSQGGRVVLRIEDLDAERSKPQFIDAVQRDFEALGLTWDEGPYFQHDREEAYRAAFDSLAERGLVYPCFCTRADLHAVSAPHRGEKPVYPGTCRNLTDEERAFRALERSAAQRLAVPDEDVAFVDQVQGFYAQNLGTDCGDFLVRRSDGAFAYQLAVVVDDAAQGVSSVVRGVDLLCSTPQQIHLQSLLGLPQPEYAHIPLLVAERDRRLSKRDKDAALDELLARFKSPEAVIGRIAGITGLAPTDDPVTPEELLRTFDLAALPTTFPDLVQVQWDRPCSSDEGASDLDDRDGDNDDG</sequence>
<evidence type="ECO:0000256" key="6">
    <source>
        <dbReference type="ARBA" id="ARBA00023146"/>
    </source>
</evidence>
<evidence type="ECO:0000256" key="7">
    <source>
        <dbReference type="HAMAP-Rule" id="MF_01428"/>
    </source>
</evidence>
<name>A0A2K2UDH1_9ACTN</name>
<evidence type="ECO:0000256" key="3">
    <source>
        <dbReference type="ARBA" id="ARBA00022741"/>
    </source>
</evidence>
<comment type="similarity">
    <text evidence="7">Belongs to the class-I aminoacyl-tRNA synthetase family. GluQ subfamily.</text>
</comment>